<proteinExistence type="predicted"/>
<dbReference type="AlphaFoldDB" id="A0A9W6UY88"/>
<evidence type="ECO:0000313" key="4">
    <source>
        <dbReference type="EMBL" id="GLW68224.1"/>
    </source>
</evidence>
<evidence type="ECO:0000313" key="5">
    <source>
        <dbReference type="Proteomes" id="UP001165041"/>
    </source>
</evidence>
<reference evidence="4" key="1">
    <citation type="submission" date="2023-02" db="EMBL/GenBank/DDBJ databases">
        <title>Kitasatospora phosalacinea NBRC 14627.</title>
        <authorList>
            <person name="Ichikawa N."/>
            <person name="Sato H."/>
            <person name="Tonouchi N."/>
        </authorList>
    </citation>
    <scope>NUCLEOTIDE SEQUENCE</scope>
    <source>
        <strain evidence="4">NBRC 14627</strain>
    </source>
</reference>
<evidence type="ECO:0000256" key="1">
    <source>
        <dbReference type="ARBA" id="ARBA00022801"/>
    </source>
</evidence>
<gene>
    <name evidence="4" type="ORF">Kpho02_05230</name>
</gene>
<dbReference type="PANTHER" id="PTHR48081:SF8">
    <property type="entry name" value="ALPHA_BETA HYDROLASE FOLD-3 DOMAIN-CONTAINING PROTEIN-RELATED"/>
    <property type="match status" value="1"/>
</dbReference>
<dbReference type="Gene3D" id="3.40.50.1820">
    <property type="entry name" value="alpha/beta hydrolase"/>
    <property type="match status" value="1"/>
</dbReference>
<name>A0A9W6UY88_9ACTN</name>
<dbReference type="SUPFAM" id="SSF53474">
    <property type="entry name" value="alpha/beta-Hydrolases"/>
    <property type="match status" value="1"/>
</dbReference>
<dbReference type="Pfam" id="PF07859">
    <property type="entry name" value="Abhydrolase_3"/>
    <property type="match status" value="1"/>
</dbReference>
<accession>A0A9W6UY88</accession>
<dbReference type="InterPro" id="IPR013094">
    <property type="entry name" value="AB_hydrolase_3"/>
</dbReference>
<feature type="domain" description="Alpha/beta hydrolase fold-3" evidence="3">
    <location>
        <begin position="124"/>
        <end position="331"/>
    </location>
</feature>
<keyword evidence="1" id="KW-0378">Hydrolase</keyword>
<dbReference type="InterPro" id="IPR050300">
    <property type="entry name" value="GDXG_lipolytic_enzyme"/>
</dbReference>
<comment type="caution">
    <text evidence="4">The sequence shown here is derived from an EMBL/GenBank/DDBJ whole genome shotgun (WGS) entry which is preliminary data.</text>
</comment>
<organism evidence="4 5">
    <name type="scientific">Kitasatospora phosalacinea</name>
    <dbReference type="NCBI Taxonomy" id="2065"/>
    <lineage>
        <taxon>Bacteria</taxon>
        <taxon>Bacillati</taxon>
        <taxon>Actinomycetota</taxon>
        <taxon>Actinomycetes</taxon>
        <taxon>Kitasatosporales</taxon>
        <taxon>Streptomycetaceae</taxon>
        <taxon>Kitasatospora</taxon>
    </lineage>
</organism>
<sequence>MPRAAPGTRRGARRAPPFPSEHARRRELSDITPPPGRGPALDRPLQELLDASAGNAATEFPDFSLLAPADAGGPADAAAASADEPEDPYGTTAEWLALPGGPTGRVHVQVTRPVGAPGPSPVVLFLPGIGWSFGDAASYGRLIREFALGTDAAVVYVDYARAPAARYPVAVEQCYAVARWIHAHGHEIGLEGGRIAVVGDSAGGNLVAALTLLARQRGDVRLVHQVLLCPVTDADFGTPSYRRFATGYFLHRDHMRRFWDDYLPEPQRRREATAAPLRATLEQLAGLPPALVITAEADVLRDEGEAYAARLRVAGVPVVATRYQGAVHGFLLLDALRPTGTARAALIQAVDTVHVALHRRSW</sequence>
<dbReference type="PANTHER" id="PTHR48081">
    <property type="entry name" value="AB HYDROLASE SUPERFAMILY PROTEIN C4A8.06C"/>
    <property type="match status" value="1"/>
</dbReference>
<feature type="region of interest" description="Disordered" evidence="2">
    <location>
        <begin position="1"/>
        <end position="53"/>
    </location>
</feature>
<feature type="compositionally biased region" description="Low complexity" evidence="2">
    <location>
        <begin position="65"/>
        <end position="82"/>
    </location>
</feature>
<protein>
    <recommendedName>
        <fullName evidence="3">Alpha/beta hydrolase fold-3 domain-containing protein</fullName>
    </recommendedName>
</protein>
<dbReference type="GO" id="GO:0016787">
    <property type="term" value="F:hydrolase activity"/>
    <property type="evidence" value="ECO:0007669"/>
    <property type="project" value="UniProtKB-KW"/>
</dbReference>
<dbReference type="EMBL" id="BSSA01000001">
    <property type="protein sequence ID" value="GLW68224.1"/>
    <property type="molecule type" value="Genomic_DNA"/>
</dbReference>
<feature type="region of interest" description="Disordered" evidence="2">
    <location>
        <begin position="65"/>
        <end position="93"/>
    </location>
</feature>
<evidence type="ECO:0000256" key="2">
    <source>
        <dbReference type="SAM" id="MobiDB-lite"/>
    </source>
</evidence>
<evidence type="ECO:0000259" key="3">
    <source>
        <dbReference type="Pfam" id="PF07859"/>
    </source>
</evidence>
<dbReference type="InterPro" id="IPR029058">
    <property type="entry name" value="AB_hydrolase_fold"/>
</dbReference>
<dbReference type="Proteomes" id="UP001165041">
    <property type="component" value="Unassembled WGS sequence"/>
</dbReference>